<dbReference type="InterPro" id="IPR013320">
    <property type="entry name" value="ConA-like_dom_sf"/>
</dbReference>
<dbReference type="InterPro" id="IPR006710">
    <property type="entry name" value="Glyco_hydro_43"/>
</dbReference>
<keyword evidence="3" id="KW-0378">Hydrolase</keyword>
<feature type="region of interest" description="Disordered" evidence="5">
    <location>
        <begin position="986"/>
        <end position="1046"/>
    </location>
</feature>
<evidence type="ECO:0000259" key="7">
    <source>
        <dbReference type="Pfam" id="PF16369"/>
    </source>
</evidence>
<name>A0ABU8ZPJ6_9BIFI</name>
<dbReference type="Gene3D" id="2.60.120.200">
    <property type="match status" value="1"/>
</dbReference>
<keyword evidence="6" id="KW-1133">Transmembrane helix</keyword>
<keyword evidence="4" id="KW-0326">Glycosidase</keyword>
<dbReference type="Pfam" id="PF13385">
    <property type="entry name" value="Laminin_G_3"/>
    <property type="match status" value="1"/>
</dbReference>
<feature type="domain" description="Extracellular endo-alpha-(1-&gt;5)-L-arabinanase C-terminal" evidence="7">
    <location>
        <begin position="844"/>
        <end position="952"/>
    </location>
</feature>
<dbReference type="InterPro" id="IPR032291">
    <property type="entry name" value="Abn2_C"/>
</dbReference>
<accession>A0ABU8ZPJ6</accession>
<evidence type="ECO:0000313" key="9">
    <source>
        <dbReference type="Proteomes" id="UP001373159"/>
    </source>
</evidence>
<dbReference type="SUPFAM" id="SSF49899">
    <property type="entry name" value="Concanavalin A-like lectins/glucanases"/>
    <property type="match status" value="1"/>
</dbReference>
<dbReference type="Gene3D" id="2.115.10.20">
    <property type="entry name" value="Glycosyl hydrolase domain, family 43"/>
    <property type="match status" value="1"/>
</dbReference>
<comment type="similarity">
    <text evidence="2">Belongs to the glycosyl hydrolase 43 family.</text>
</comment>
<dbReference type="InterPro" id="IPR050727">
    <property type="entry name" value="GH43_arabinanases"/>
</dbReference>
<dbReference type="EMBL" id="JBANBB010000002">
    <property type="protein sequence ID" value="MEK0307167.1"/>
    <property type="molecule type" value="Genomic_DNA"/>
</dbReference>
<proteinExistence type="inferred from homology"/>
<reference evidence="8 9" key="1">
    <citation type="submission" date="2024-02" db="EMBL/GenBank/DDBJ databases">
        <title>Bifidobacterium honeyensis sp. nov., isolated from the comb honey.</title>
        <authorList>
            <person name="Liu W."/>
            <person name="Li Y."/>
        </authorList>
    </citation>
    <scope>NUCLEOTIDE SEQUENCE [LARGE SCALE GENOMIC DNA]</scope>
    <source>
        <strain evidence="8 9">IMAU50988</strain>
    </source>
</reference>
<dbReference type="PROSITE" id="PS51318">
    <property type="entry name" value="TAT"/>
    <property type="match status" value="1"/>
</dbReference>
<feature type="region of interest" description="Disordered" evidence="5">
    <location>
        <begin position="40"/>
        <end position="59"/>
    </location>
</feature>
<dbReference type="PANTHER" id="PTHR43301:SF3">
    <property type="entry name" value="ARABINAN ENDO-1,5-ALPHA-L-ARABINOSIDASE A-RELATED"/>
    <property type="match status" value="1"/>
</dbReference>
<dbReference type="Proteomes" id="UP001373159">
    <property type="component" value="Unassembled WGS sequence"/>
</dbReference>
<evidence type="ECO:0000256" key="3">
    <source>
        <dbReference type="ARBA" id="ARBA00022801"/>
    </source>
</evidence>
<dbReference type="Gene3D" id="2.40.128.10">
    <property type="match status" value="1"/>
</dbReference>
<dbReference type="RefSeq" id="WP_340469886.1">
    <property type="nucleotide sequence ID" value="NZ_JBANBB010000002.1"/>
</dbReference>
<keyword evidence="6" id="KW-0472">Membrane</keyword>
<feature type="compositionally biased region" description="Low complexity" evidence="5">
    <location>
        <begin position="996"/>
        <end position="1009"/>
    </location>
</feature>
<organism evidence="8 9">
    <name type="scientific">Bifidobacterium favimelis</name>
    <dbReference type="NCBI Taxonomy" id="3122979"/>
    <lineage>
        <taxon>Bacteria</taxon>
        <taxon>Bacillati</taxon>
        <taxon>Actinomycetota</taxon>
        <taxon>Actinomycetes</taxon>
        <taxon>Bifidobacteriales</taxon>
        <taxon>Bifidobacteriaceae</taxon>
        <taxon>Bifidobacterium</taxon>
    </lineage>
</organism>
<dbReference type="InterPro" id="IPR006311">
    <property type="entry name" value="TAT_signal"/>
</dbReference>
<comment type="caution">
    <text evidence="8">The sequence shown here is derived from an EMBL/GenBank/DDBJ whole genome shotgun (WGS) entry which is preliminary data.</text>
</comment>
<gene>
    <name evidence="8" type="ORF">V8P97_06805</name>
</gene>
<dbReference type="Pfam" id="PF04616">
    <property type="entry name" value="Glyco_hydro_43"/>
    <property type="match status" value="1"/>
</dbReference>
<keyword evidence="6" id="KW-0812">Transmembrane</keyword>
<dbReference type="SUPFAM" id="SSF75005">
    <property type="entry name" value="Arabinanase/levansucrase/invertase"/>
    <property type="match status" value="1"/>
</dbReference>
<evidence type="ECO:0000313" key="8">
    <source>
        <dbReference type="EMBL" id="MEK0307167.1"/>
    </source>
</evidence>
<protein>
    <submittedName>
        <fullName evidence="8">Family 43 glycosylhydrolase</fullName>
    </submittedName>
</protein>
<evidence type="ECO:0000256" key="2">
    <source>
        <dbReference type="ARBA" id="ARBA00009865"/>
    </source>
</evidence>
<evidence type="ECO:0000256" key="4">
    <source>
        <dbReference type="ARBA" id="ARBA00023295"/>
    </source>
</evidence>
<feature type="transmembrane region" description="Helical" evidence="6">
    <location>
        <begin position="1054"/>
        <end position="1073"/>
    </location>
</feature>
<dbReference type="PANTHER" id="PTHR43301">
    <property type="entry name" value="ARABINAN ENDO-1,5-ALPHA-L-ARABINOSIDASE"/>
    <property type="match status" value="1"/>
</dbReference>
<comment type="pathway">
    <text evidence="1">Glycan metabolism; L-arabinan degradation.</text>
</comment>
<sequence length="1080" mass="114536">MVMVDASSSGRRRFIRFCAVLSAVAGMTLAGGLSVSGARADDRSSLEGDGNPAHSAQSLPRPLVDYDFAAMPAGASAVADSAAGSPFGQARLLTEGGSPARAVKTDGSLAFDGSYYVKLPDDILKGRASATVSILVRNDPFNGSGPWTYLWSLGGTGQTGKGSWATSTHTSLYTSITSKGNGDGETFFSASRNLSTERFETLTATVDGRDDMVRLYINGIPVGSSKASTNPAAFGDHTHDVIGFSRYPGLGDAIFHGAVKSFTVYEGALTPGQIAATLPSEGVSDLLDNQAGSLTVPASAVDDFTLPTSTGAAVVTWTSSYPAALKVDQATGRVHVNRRGSDVAVTLTAKLTPVEGVQEPSKDVTRDFEILVPRHLDRDAKNRLLADAVAIEDAGDIRGDFLLPATVSLPQYRLEGSMTWTSSDPALVKVGARISGSQQVPARVTRPTCGGGRTVSLTAVISPAGSTDRIEKVVKVTVKPESAGADTTHSRVSVHDPGVVKANGKYYLFGSHRAWARSTDLKHWEPFTNNLSTDYKRILAPVWNAWPKQESNPDVTGNMWAPDVIWNPTMRKWCMYLSLNGGGFPYQKSVMVLLTADDIEGDWTLVGPVIYSGFQPSNVDLTDVPRVLGRGADLTRYESLEDTGVNMIDACVRYDGQGGLWMSFGSWFGGIWLVKLDPATGLRDYRTTYETKPNVSDAYYGHKLAGGFGNSGEGSALVHRGDWWYLMLSYGGLSQTGGYQMREFRSRSITGPYLDQNGKPAVYGRKIIDDKVVNRGLRITGSYIQPGQESVQTSQGGNALLVDGGRVFNVYHTRFVRTSGNLEEHQVRVNEMVTSPDGWLVMAPFEYSDGVGAVTADRIPGDYSVVVHDPTRSYAGSGLASDAIYVSRTVSLRPGGRLAGQAKGTWVLQGSALTINVTSSDPGVRLHGLYRATVGSQTDEAGRPVVFFSGVGGDVFPQAGEDVSKGAGAVAIWGSRPVPFKASIVSCQDPQGEGAGNPPTLPTGTVPGDVPGGEHHATDRGPSPARRPAHRPAHLGGPARAEDPQGLARTGSTVIPALAACLVALCLGSWALVRGRSRFD</sequence>
<keyword evidence="9" id="KW-1185">Reference proteome</keyword>
<evidence type="ECO:0000256" key="5">
    <source>
        <dbReference type="SAM" id="MobiDB-lite"/>
    </source>
</evidence>
<evidence type="ECO:0000256" key="1">
    <source>
        <dbReference type="ARBA" id="ARBA00004834"/>
    </source>
</evidence>
<evidence type="ECO:0000256" key="6">
    <source>
        <dbReference type="SAM" id="Phobius"/>
    </source>
</evidence>
<dbReference type="Pfam" id="PF16369">
    <property type="entry name" value="GH43_C"/>
    <property type="match status" value="1"/>
</dbReference>
<dbReference type="InterPro" id="IPR023296">
    <property type="entry name" value="Glyco_hydro_beta-prop_sf"/>
</dbReference>